<sequence length="131" mass="15145">MHFDTIAGKWKWIKTYKVIPLSDTNPETPANTGIEELLVFNTDFTWYKTQNNVLADSGSYSLGSGSYTYPAGVPTLEYDSIAYYRNNTPIKNGFDYYEIYHDTLVFCSYFGGRWSAYTLSHSGTKWWIRQN</sequence>
<evidence type="ECO:0000313" key="1">
    <source>
        <dbReference type="EMBL" id="MPM73727.1"/>
    </source>
</evidence>
<name>A0A645C9Y0_9ZZZZ</name>
<dbReference type="EMBL" id="VSSQ01025528">
    <property type="protein sequence ID" value="MPM73727.1"/>
    <property type="molecule type" value="Genomic_DNA"/>
</dbReference>
<accession>A0A645C9Y0</accession>
<comment type="caution">
    <text evidence="1">The sequence shown here is derived from an EMBL/GenBank/DDBJ whole genome shotgun (WGS) entry which is preliminary data.</text>
</comment>
<protein>
    <submittedName>
        <fullName evidence="1">Uncharacterized protein</fullName>
    </submittedName>
</protein>
<proteinExistence type="predicted"/>
<dbReference type="AlphaFoldDB" id="A0A645C9Y0"/>
<reference evidence="1" key="1">
    <citation type="submission" date="2019-08" db="EMBL/GenBank/DDBJ databases">
        <authorList>
            <person name="Kucharzyk K."/>
            <person name="Murdoch R.W."/>
            <person name="Higgins S."/>
            <person name="Loffler F."/>
        </authorList>
    </citation>
    <scope>NUCLEOTIDE SEQUENCE</scope>
</reference>
<gene>
    <name evidence="1" type="ORF">SDC9_120709</name>
</gene>
<organism evidence="1">
    <name type="scientific">bioreactor metagenome</name>
    <dbReference type="NCBI Taxonomy" id="1076179"/>
    <lineage>
        <taxon>unclassified sequences</taxon>
        <taxon>metagenomes</taxon>
        <taxon>ecological metagenomes</taxon>
    </lineage>
</organism>